<feature type="transmembrane region" description="Helical" evidence="8">
    <location>
        <begin position="213"/>
        <end position="231"/>
    </location>
</feature>
<sequence>MVARCAHRVSCAAETLGAVHQEHRVSKAVFVADRYLQLLQSRCEKLAANVAETKRILMENNIMVEENSGELGDDLPRIRYRSGTPANNRMMDTVRQRNSVSGRVTLRRTSLNYESSKWENERLGRTDSCSSISELRGIFEHAESRRSSREENNNMLRLNQSSSQSIIIDDEIWTNPKQETYPELLPSVVEDVSQDCEPCAKSSQSSRMRGMVISWRIMLWGILIFFLGFYVNRVLSTVDTCNISYPPDQWLVERIFKRYLRTRNVTPHPT</sequence>
<proteinExistence type="predicted"/>
<evidence type="ECO:0000256" key="4">
    <source>
        <dbReference type="ARBA" id="ARBA00022692"/>
    </source>
</evidence>
<keyword evidence="5 8" id="KW-1133">Transmembrane helix</keyword>
<dbReference type="Proteomes" id="UP000008237">
    <property type="component" value="Unassembled WGS sequence"/>
</dbReference>
<accession>E2C411</accession>
<evidence type="ECO:0000256" key="6">
    <source>
        <dbReference type="ARBA" id="ARBA00023054"/>
    </source>
</evidence>
<protein>
    <submittedName>
        <fullName evidence="9">Uncharacterized protein</fullName>
    </submittedName>
</protein>
<dbReference type="GO" id="GO:0016020">
    <property type="term" value="C:membrane"/>
    <property type="evidence" value="ECO:0007669"/>
    <property type="project" value="UniProtKB-SubCell"/>
</dbReference>
<evidence type="ECO:0000256" key="5">
    <source>
        <dbReference type="ARBA" id="ARBA00022989"/>
    </source>
</evidence>
<keyword evidence="4 8" id="KW-0812">Transmembrane</keyword>
<dbReference type="EMBL" id="GL452364">
    <property type="protein sequence ID" value="EFN77397.1"/>
    <property type="molecule type" value="Genomic_DNA"/>
</dbReference>
<dbReference type="AlphaFoldDB" id="E2C411"/>
<evidence type="ECO:0000313" key="9">
    <source>
        <dbReference type="EMBL" id="EFN77397.1"/>
    </source>
</evidence>
<evidence type="ECO:0000256" key="7">
    <source>
        <dbReference type="ARBA" id="ARBA00023136"/>
    </source>
</evidence>
<keyword evidence="6" id="KW-0175">Coiled coil</keyword>
<evidence type="ECO:0000313" key="10">
    <source>
        <dbReference type="Proteomes" id="UP000008237"/>
    </source>
</evidence>
<keyword evidence="3" id="KW-0963">Cytoplasm</keyword>
<organism evidence="10">
    <name type="scientific">Harpegnathos saltator</name>
    <name type="common">Jerdon's jumping ant</name>
    <dbReference type="NCBI Taxonomy" id="610380"/>
    <lineage>
        <taxon>Eukaryota</taxon>
        <taxon>Metazoa</taxon>
        <taxon>Ecdysozoa</taxon>
        <taxon>Arthropoda</taxon>
        <taxon>Hexapoda</taxon>
        <taxon>Insecta</taxon>
        <taxon>Pterygota</taxon>
        <taxon>Neoptera</taxon>
        <taxon>Endopterygota</taxon>
        <taxon>Hymenoptera</taxon>
        <taxon>Apocrita</taxon>
        <taxon>Aculeata</taxon>
        <taxon>Formicoidea</taxon>
        <taxon>Formicidae</taxon>
        <taxon>Ponerinae</taxon>
        <taxon>Ponerini</taxon>
        <taxon>Harpegnathos</taxon>
    </lineage>
</organism>
<evidence type="ECO:0000256" key="1">
    <source>
        <dbReference type="ARBA" id="ARBA00004167"/>
    </source>
</evidence>
<dbReference type="GO" id="GO:0005737">
    <property type="term" value="C:cytoplasm"/>
    <property type="evidence" value="ECO:0007669"/>
    <property type="project" value="UniProtKB-SubCell"/>
</dbReference>
<evidence type="ECO:0000256" key="2">
    <source>
        <dbReference type="ARBA" id="ARBA00004496"/>
    </source>
</evidence>
<gene>
    <name evidence="9" type="ORF">EAI_14528</name>
</gene>
<reference evidence="9 10" key="1">
    <citation type="journal article" date="2010" name="Science">
        <title>Genomic comparison of the ants Camponotus floridanus and Harpegnathos saltator.</title>
        <authorList>
            <person name="Bonasio R."/>
            <person name="Zhang G."/>
            <person name="Ye C."/>
            <person name="Mutti N.S."/>
            <person name="Fang X."/>
            <person name="Qin N."/>
            <person name="Donahue G."/>
            <person name="Yang P."/>
            <person name="Li Q."/>
            <person name="Li C."/>
            <person name="Zhang P."/>
            <person name="Huang Z."/>
            <person name="Berger S.L."/>
            <person name="Reinberg D."/>
            <person name="Wang J."/>
            <person name="Liebig J."/>
        </authorList>
    </citation>
    <scope>NUCLEOTIDE SEQUENCE [LARGE SCALE GENOMIC DNA]</scope>
    <source>
        <strain evidence="9 10">R22 G/1</strain>
    </source>
</reference>
<dbReference type="InParanoid" id="E2C411"/>
<dbReference type="Pfam" id="PF05781">
    <property type="entry name" value="MRVI1"/>
    <property type="match status" value="1"/>
</dbReference>
<dbReference type="InterPro" id="IPR008677">
    <property type="entry name" value="MRVI1"/>
</dbReference>
<name>E2C411_HARSA</name>
<keyword evidence="7 8" id="KW-0472">Membrane</keyword>
<keyword evidence="10" id="KW-1185">Reference proteome</keyword>
<evidence type="ECO:0000256" key="8">
    <source>
        <dbReference type="SAM" id="Phobius"/>
    </source>
</evidence>
<dbReference type="STRING" id="610380.E2C411"/>
<comment type="subcellular location">
    <subcellularLocation>
        <location evidence="2">Cytoplasm</location>
    </subcellularLocation>
    <subcellularLocation>
        <location evidence="1">Membrane</location>
        <topology evidence="1">Single-pass membrane protein</topology>
    </subcellularLocation>
</comment>
<evidence type="ECO:0000256" key="3">
    <source>
        <dbReference type="ARBA" id="ARBA00022490"/>
    </source>
</evidence>
<dbReference type="OrthoDB" id="10062605at2759"/>